<name>A0AAD0AFC2_FAUOS</name>
<accession>A0AAD0AFC2</accession>
<dbReference type="EMBL" id="CP024177">
    <property type="protein sequence ID" value="ATQ84163.1"/>
    <property type="molecule type" value="Genomic_DNA"/>
</dbReference>
<keyword evidence="2" id="KW-0614">Plasmid</keyword>
<dbReference type="GO" id="GO:0015074">
    <property type="term" value="P:DNA integration"/>
    <property type="evidence" value="ECO:0007669"/>
    <property type="project" value="InterPro"/>
</dbReference>
<organism evidence="2">
    <name type="scientific">Faucicola osloensis</name>
    <name type="common">Moraxella osloensis</name>
    <dbReference type="NCBI Taxonomy" id="34062"/>
    <lineage>
        <taxon>Bacteria</taxon>
        <taxon>Pseudomonadati</taxon>
        <taxon>Pseudomonadota</taxon>
        <taxon>Gammaproteobacteria</taxon>
        <taxon>Moraxellales</taxon>
        <taxon>Moraxellaceae</taxon>
        <taxon>Faucicola</taxon>
    </lineage>
</organism>
<sequence>MFVGYLVRCYFRLPLKVYTKKFAISNEVLDCYLFNNLNEVRQLTDEWIEVYNHERPHNSLNDMTPAELKQVA</sequence>
<evidence type="ECO:0000259" key="1">
    <source>
        <dbReference type="Pfam" id="PF13683"/>
    </source>
</evidence>
<evidence type="ECO:0000313" key="2">
    <source>
        <dbReference type="EMBL" id="ATQ84163.1"/>
    </source>
</evidence>
<proteinExistence type="predicted"/>
<dbReference type="SUPFAM" id="SSF53098">
    <property type="entry name" value="Ribonuclease H-like"/>
    <property type="match status" value="1"/>
</dbReference>
<dbReference type="AlphaFoldDB" id="A0AAD0AFC2"/>
<dbReference type="Pfam" id="PF13683">
    <property type="entry name" value="rve_3"/>
    <property type="match status" value="1"/>
</dbReference>
<geneLocation type="plasmid" evidence="2">
    <name>pYHS1</name>
</geneLocation>
<feature type="domain" description="Integrase catalytic" evidence="1">
    <location>
        <begin position="25"/>
        <end position="65"/>
    </location>
</feature>
<dbReference type="InterPro" id="IPR012337">
    <property type="entry name" value="RNaseH-like_sf"/>
</dbReference>
<dbReference type="InterPro" id="IPR001584">
    <property type="entry name" value="Integrase_cat-core"/>
</dbReference>
<protein>
    <recommendedName>
        <fullName evidence="1">Integrase catalytic domain-containing protein</fullName>
    </recommendedName>
</protein>
<reference evidence="2" key="1">
    <citation type="submission" date="2017-10" db="EMBL/GenBank/DDBJ databases">
        <title>Complete Genome Sequence from Moraxella oslensis YHS isolated from human skin.</title>
        <authorList>
            <person name="Lee K."/>
            <person name="Lim J.Y."/>
            <person name="Hwang I."/>
        </authorList>
    </citation>
    <scope>NUCLEOTIDE SEQUENCE</scope>
    <source>
        <strain evidence="2">YHS</strain>
        <plasmid evidence="2">pYHS1</plasmid>
    </source>
</reference>
<gene>
    <name evidence="2" type="ORF">YHS_09460</name>
</gene>